<organism evidence="1 2">
    <name type="scientific">Burkholderia cepacia</name>
    <name type="common">Pseudomonas cepacia</name>
    <dbReference type="NCBI Taxonomy" id="292"/>
    <lineage>
        <taxon>Bacteria</taxon>
        <taxon>Pseudomonadati</taxon>
        <taxon>Pseudomonadota</taxon>
        <taxon>Betaproteobacteria</taxon>
        <taxon>Burkholderiales</taxon>
        <taxon>Burkholderiaceae</taxon>
        <taxon>Burkholderia</taxon>
        <taxon>Burkholderia cepacia complex</taxon>
    </lineage>
</organism>
<gene>
    <name evidence="1" type="ORF">C5615_22865</name>
</gene>
<evidence type="ECO:0000313" key="2">
    <source>
        <dbReference type="Proteomes" id="UP000238206"/>
    </source>
</evidence>
<dbReference type="Proteomes" id="UP000238206">
    <property type="component" value="Unassembled WGS sequence"/>
</dbReference>
<dbReference type="AlphaFoldDB" id="A0A2S8IL63"/>
<dbReference type="EMBL" id="PUIQ01000030">
    <property type="protein sequence ID" value="PQP15520.1"/>
    <property type="molecule type" value="Genomic_DNA"/>
</dbReference>
<dbReference type="Pfam" id="PF10618">
    <property type="entry name" value="Tail_tube"/>
    <property type="match status" value="1"/>
</dbReference>
<protein>
    <submittedName>
        <fullName evidence="1">Phage tail protein</fullName>
    </submittedName>
</protein>
<name>A0A2S8IL63_BURCE</name>
<comment type="caution">
    <text evidence="1">The sequence shown here is derived from an EMBL/GenBank/DDBJ whole genome shotgun (WGS) entry which is preliminary data.</text>
</comment>
<reference evidence="1 2" key="1">
    <citation type="submission" date="2018-02" db="EMBL/GenBank/DDBJ databases">
        <title>Draft genome sequencing of Burkholderia cepacia Y14-15.</title>
        <authorList>
            <person name="Zheng B.-X."/>
        </authorList>
    </citation>
    <scope>NUCLEOTIDE SEQUENCE [LARGE SCALE GENOMIC DNA]</scope>
    <source>
        <strain evidence="1 2">Y14-15</strain>
    </source>
</reference>
<evidence type="ECO:0000313" key="1">
    <source>
        <dbReference type="EMBL" id="PQP15520.1"/>
    </source>
</evidence>
<dbReference type="RefSeq" id="WP_059474076.1">
    <property type="nucleotide sequence ID" value="NZ_PUIQ01000030.1"/>
</dbReference>
<proteinExistence type="predicted"/>
<accession>A0A2S8IL63</accession>
<dbReference type="InterPro" id="IPR019596">
    <property type="entry name" value="Phage_Mu_GpM_tail_tub"/>
</dbReference>
<sequence>MGQKVAGTAYVKADGEQFSVTGGVECPLSDVKRESILPGLYKEEDRVPYVKVDAVFEKSFPIAKIQSADDMVVTVEFKNGRVYVLSGAYVVGEPAATGDDGKASLEFNGVKGRWQ</sequence>